<dbReference type="GeneID" id="19957142"/>
<keyword evidence="1" id="KW-0812">Transmembrane</keyword>
<evidence type="ECO:0000313" key="3">
    <source>
        <dbReference type="Proteomes" id="UP000030762"/>
    </source>
</evidence>
<evidence type="ECO:0000256" key="1">
    <source>
        <dbReference type="SAM" id="Phobius"/>
    </source>
</evidence>
<dbReference type="VEuPathDB" id="FungiDB:SDRG_16415"/>
<evidence type="ECO:0000313" key="2">
    <source>
        <dbReference type="EMBL" id="EQC25754.1"/>
    </source>
</evidence>
<dbReference type="InParanoid" id="T0PK42"/>
<organism evidence="2 3">
    <name type="scientific">Saprolegnia diclina (strain VS20)</name>
    <dbReference type="NCBI Taxonomy" id="1156394"/>
    <lineage>
        <taxon>Eukaryota</taxon>
        <taxon>Sar</taxon>
        <taxon>Stramenopiles</taxon>
        <taxon>Oomycota</taxon>
        <taxon>Saprolegniomycetes</taxon>
        <taxon>Saprolegniales</taxon>
        <taxon>Saprolegniaceae</taxon>
        <taxon>Saprolegnia</taxon>
    </lineage>
</organism>
<proteinExistence type="predicted"/>
<accession>T0PK42</accession>
<feature type="non-terminal residue" evidence="2">
    <location>
        <position position="1"/>
    </location>
</feature>
<dbReference type="SUPFAM" id="SSF103481">
    <property type="entry name" value="Multidrug resistance efflux transporter EmrE"/>
    <property type="match status" value="1"/>
</dbReference>
<feature type="transmembrane region" description="Helical" evidence="1">
    <location>
        <begin position="25"/>
        <end position="44"/>
    </location>
</feature>
<keyword evidence="3" id="KW-1185">Reference proteome</keyword>
<dbReference type="InterPro" id="IPR037185">
    <property type="entry name" value="EmrE-like"/>
</dbReference>
<dbReference type="OrthoDB" id="64403at2759"/>
<keyword evidence="1" id="KW-0472">Membrane</keyword>
<name>T0PK42_SAPDV</name>
<protein>
    <submittedName>
        <fullName evidence="2">Chloramphenicol-sensitive protein RarD</fullName>
    </submittedName>
</protein>
<dbReference type="Proteomes" id="UP000030762">
    <property type="component" value="Unassembled WGS sequence"/>
</dbReference>
<dbReference type="AlphaFoldDB" id="T0PK42"/>
<reference evidence="2 3" key="1">
    <citation type="submission" date="2012-04" db="EMBL/GenBank/DDBJ databases">
        <title>The Genome Sequence of Saprolegnia declina VS20.</title>
        <authorList>
            <consortium name="The Broad Institute Genome Sequencing Platform"/>
            <person name="Russ C."/>
            <person name="Nusbaum C."/>
            <person name="Tyler B."/>
            <person name="van West P."/>
            <person name="Dieguez-Uribeondo J."/>
            <person name="de Bruijn I."/>
            <person name="Tripathy S."/>
            <person name="Jiang R."/>
            <person name="Young S.K."/>
            <person name="Zeng Q."/>
            <person name="Gargeya S."/>
            <person name="Fitzgerald M."/>
            <person name="Haas B."/>
            <person name="Abouelleil A."/>
            <person name="Alvarado L."/>
            <person name="Arachchi H.M."/>
            <person name="Berlin A."/>
            <person name="Chapman S.B."/>
            <person name="Goldberg J."/>
            <person name="Griggs A."/>
            <person name="Gujja S."/>
            <person name="Hansen M."/>
            <person name="Howarth C."/>
            <person name="Imamovic A."/>
            <person name="Larimer J."/>
            <person name="McCowen C."/>
            <person name="Montmayeur A."/>
            <person name="Murphy C."/>
            <person name="Neiman D."/>
            <person name="Pearson M."/>
            <person name="Priest M."/>
            <person name="Roberts A."/>
            <person name="Saif S."/>
            <person name="Shea T."/>
            <person name="Sisk P."/>
            <person name="Sykes S."/>
            <person name="Wortman J."/>
            <person name="Nusbaum C."/>
            <person name="Birren B."/>
        </authorList>
    </citation>
    <scope>NUCLEOTIDE SEQUENCE [LARGE SCALE GENOMIC DNA]</scope>
    <source>
        <strain evidence="2 3">VS20</strain>
    </source>
</reference>
<sequence>LGLFINPLINVLFGVVIFKETLSKWQWASIGLAFSGVVVVAVAYGKFPWVALTLAVSFSIYGVVKKQAPLNALHGMTLRATVPSCTSARPPTF</sequence>
<dbReference type="EMBL" id="JH767257">
    <property type="protein sequence ID" value="EQC25754.1"/>
    <property type="molecule type" value="Genomic_DNA"/>
</dbReference>
<dbReference type="Gene3D" id="1.10.3730.20">
    <property type="match status" value="1"/>
</dbReference>
<dbReference type="RefSeq" id="XP_008620846.1">
    <property type="nucleotide sequence ID" value="XM_008622624.1"/>
</dbReference>
<keyword evidence="1" id="KW-1133">Transmembrane helix</keyword>
<dbReference type="STRING" id="1156394.T0PK42"/>
<gene>
    <name evidence="2" type="ORF">SDRG_16415</name>
</gene>